<keyword evidence="1" id="KW-0472">Membrane</keyword>
<feature type="transmembrane region" description="Helical" evidence="1">
    <location>
        <begin position="92"/>
        <end position="116"/>
    </location>
</feature>
<evidence type="ECO:0000256" key="1">
    <source>
        <dbReference type="SAM" id="Phobius"/>
    </source>
</evidence>
<comment type="caution">
    <text evidence="2">The sequence shown here is derived from an EMBL/GenBank/DDBJ whole genome shotgun (WGS) entry which is preliminary data.</text>
</comment>
<evidence type="ECO:0000313" key="3">
    <source>
        <dbReference type="Proteomes" id="UP000275925"/>
    </source>
</evidence>
<dbReference type="AlphaFoldDB" id="A0A388TI70"/>
<dbReference type="Proteomes" id="UP000275925">
    <property type="component" value="Unassembled WGS sequence"/>
</dbReference>
<evidence type="ECO:0000313" key="2">
    <source>
        <dbReference type="EMBL" id="GBR76019.1"/>
    </source>
</evidence>
<accession>A0A388TI70</accession>
<keyword evidence="3" id="KW-1185">Reference proteome</keyword>
<reference evidence="2 3" key="1">
    <citation type="journal article" date="2019" name="ISME J.">
        <title>Genome analyses of uncultured TG2/ZB3 bacteria in 'Margulisbacteria' specifically attached to ectosymbiotic spirochetes of protists in the termite gut.</title>
        <authorList>
            <person name="Utami Y.D."/>
            <person name="Kuwahara H."/>
            <person name="Igai K."/>
            <person name="Murakami T."/>
            <person name="Sugaya K."/>
            <person name="Morikawa T."/>
            <person name="Nagura Y."/>
            <person name="Yuki M."/>
            <person name="Deevong P."/>
            <person name="Inoue T."/>
            <person name="Kihara K."/>
            <person name="Lo N."/>
            <person name="Yamada A."/>
            <person name="Ohkuma M."/>
            <person name="Hongoh Y."/>
        </authorList>
    </citation>
    <scope>NUCLEOTIDE SEQUENCE [LARGE SCALE GENOMIC DNA]</scope>
    <source>
        <strain evidence="2">NkOx7-02</strain>
    </source>
</reference>
<proteinExistence type="predicted"/>
<feature type="transmembrane region" description="Helical" evidence="1">
    <location>
        <begin position="66"/>
        <end position="86"/>
    </location>
</feature>
<keyword evidence="1" id="KW-0812">Transmembrane</keyword>
<protein>
    <submittedName>
        <fullName evidence="2">Uncharacterized protein</fullName>
    </submittedName>
</protein>
<gene>
    <name evidence="2" type="ORF">NO2_0636</name>
</gene>
<organism evidence="2 3">
    <name type="scientific">Candidatus Termititenax persephonae</name>
    <dbReference type="NCBI Taxonomy" id="2218525"/>
    <lineage>
        <taxon>Bacteria</taxon>
        <taxon>Bacillati</taxon>
        <taxon>Candidatus Margulisiibacteriota</taxon>
        <taxon>Candidatus Termititenacia</taxon>
        <taxon>Candidatus Termititenacales</taxon>
        <taxon>Candidatus Termititenacaceae</taxon>
        <taxon>Candidatus Termititenax</taxon>
    </lineage>
</organism>
<keyword evidence="1" id="KW-1133">Transmembrane helix</keyword>
<dbReference type="EMBL" id="BGZO01000013">
    <property type="protein sequence ID" value="GBR76019.1"/>
    <property type="molecule type" value="Genomic_DNA"/>
</dbReference>
<name>A0A388TI70_9BACT</name>
<feature type="transmembrane region" description="Helical" evidence="1">
    <location>
        <begin position="39"/>
        <end position="59"/>
    </location>
</feature>
<sequence>MFVCGAVLVLASGFAYVIYRENIDVVSGKPFDNVPIRSLLYGGFKWGVMLNIGLLLTSVDFFREHIVLKIIVIFLMLPTFLAYSYLLVIGYFGGLFSIIIGAVFYLSYFAGLNLLFSKKDKNQ</sequence>